<dbReference type="RefSeq" id="WP_181611604.1">
    <property type="nucleotide sequence ID" value="NZ_BAABAM010000003.1"/>
</dbReference>
<accession>A0A7W0CKN3</accession>
<organism evidence="1 2">
    <name type="scientific">Nonomuraea soli</name>
    <dbReference type="NCBI Taxonomy" id="1032476"/>
    <lineage>
        <taxon>Bacteria</taxon>
        <taxon>Bacillati</taxon>
        <taxon>Actinomycetota</taxon>
        <taxon>Actinomycetes</taxon>
        <taxon>Streptosporangiales</taxon>
        <taxon>Streptosporangiaceae</taxon>
        <taxon>Nonomuraea</taxon>
    </lineage>
</organism>
<evidence type="ECO:0000313" key="2">
    <source>
        <dbReference type="Proteomes" id="UP000530928"/>
    </source>
</evidence>
<sequence length="82" mass="8670">MSTTSDLAQVLFASPLQPSTDLTPERVRAAIETCACDAEACAAYVAQEAGDHPESYVTRMRWALRAVAMAYPAGAPALRLAA</sequence>
<gene>
    <name evidence="1" type="ORF">HNR30_004244</name>
</gene>
<keyword evidence="2" id="KW-1185">Reference proteome</keyword>
<evidence type="ECO:0000313" key="1">
    <source>
        <dbReference type="EMBL" id="MBA2892890.1"/>
    </source>
</evidence>
<proteinExistence type="predicted"/>
<reference evidence="1 2" key="1">
    <citation type="submission" date="2020-07" db="EMBL/GenBank/DDBJ databases">
        <title>Genomic Encyclopedia of Type Strains, Phase IV (KMG-IV): sequencing the most valuable type-strain genomes for metagenomic binning, comparative biology and taxonomic classification.</title>
        <authorList>
            <person name="Goeker M."/>
        </authorList>
    </citation>
    <scope>NUCLEOTIDE SEQUENCE [LARGE SCALE GENOMIC DNA]</scope>
    <source>
        <strain evidence="1 2">DSM 45533</strain>
    </source>
</reference>
<dbReference type="Proteomes" id="UP000530928">
    <property type="component" value="Unassembled WGS sequence"/>
</dbReference>
<protein>
    <submittedName>
        <fullName evidence="1">Uncharacterized protein</fullName>
    </submittedName>
</protein>
<comment type="caution">
    <text evidence="1">The sequence shown here is derived from an EMBL/GenBank/DDBJ whole genome shotgun (WGS) entry which is preliminary data.</text>
</comment>
<name>A0A7W0CKN3_9ACTN</name>
<dbReference type="EMBL" id="JACDUR010000004">
    <property type="protein sequence ID" value="MBA2892890.1"/>
    <property type="molecule type" value="Genomic_DNA"/>
</dbReference>
<dbReference type="AlphaFoldDB" id="A0A7W0CKN3"/>